<dbReference type="Pfam" id="PF00561">
    <property type="entry name" value="Abhydrolase_1"/>
    <property type="match status" value="1"/>
</dbReference>
<comment type="caution">
    <text evidence="4">The sequence shown here is derived from an EMBL/GenBank/DDBJ whole genome shotgun (WGS) entry which is preliminary data.</text>
</comment>
<organism evidence="4 5">
    <name type="scientific">Diaporthe australafricana</name>
    <dbReference type="NCBI Taxonomy" id="127596"/>
    <lineage>
        <taxon>Eukaryota</taxon>
        <taxon>Fungi</taxon>
        <taxon>Dikarya</taxon>
        <taxon>Ascomycota</taxon>
        <taxon>Pezizomycotina</taxon>
        <taxon>Sordariomycetes</taxon>
        <taxon>Sordariomycetidae</taxon>
        <taxon>Diaporthales</taxon>
        <taxon>Diaporthaceae</taxon>
        <taxon>Diaporthe</taxon>
    </lineage>
</organism>
<dbReference type="EMBL" id="JAWRVE010000125">
    <property type="protein sequence ID" value="KAL1855910.1"/>
    <property type="molecule type" value="Genomic_DNA"/>
</dbReference>
<dbReference type="PRINTS" id="PR00111">
    <property type="entry name" value="ABHYDROLASE"/>
</dbReference>
<reference evidence="4 5" key="1">
    <citation type="journal article" date="2024" name="IMA Fungus">
        <title>IMA Genome - F19 : A genome assembly and annotation guide to empower mycologists, including annotated draft genome sequences of Ceratocystis pirilliformis, Diaporthe australafricana, Fusarium ophioides, Paecilomyces lecythidis, and Sporothrix stenoceras.</title>
        <authorList>
            <person name="Aylward J."/>
            <person name="Wilson A.M."/>
            <person name="Visagie C.M."/>
            <person name="Spraker J."/>
            <person name="Barnes I."/>
            <person name="Buitendag C."/>
            <person name="Ceriani C."/>
            <person name="Del Mar Angel L."/>
            <person name="du Plessis D."/>
            <person name="Fuchs T."/>
            <person name="Gasser K."/>
            <person name="Kramer D."/>
            <person name="Li W."/>
            <person name="Munsamy K."/>
            <person name="Piso A."/>
            <person name="Price J.L."/>
            <person name="Sonnekus B."/>
            <person name="Thomas C."/>
            <person name="van der Nest A."/>
            <person name="van Dijk A."/>
            <person name="van Heerden A."/>
            <person name="van Vuuren N."/>
            <person name="Yilmaz N."/>
            <person name="Duong T.A."/>
            <person name="van der Merwe N.A."/>
            <person name="Wingfield M.J."/>
            <person name="Wingfield B.D."/>
        </authorList>
    </citation>
    <scope>NUCLEOTIDE SEQUENCE [LARGE SCALE GENOMIC DNA]</scope>
    <source>
        <strain evidence="4 5">CMW 18300</strain>
    </source>
</reference>
<dbReference type="Proteomes" id="UP001583177">
    <property type="component" value="Unassembled WGS sequence"/>
</dbReference>
<dbReference type="InterPro" id="IPR000639">
    <property type="entry name" value="Epox_hydrolase-like"/>
</dbReference>
<sequence>MGLNTFRVSRGFTYSYTHIKPADGASKPYILFLHGFPALSSVWHQQIDYFENLGYGVIAPDLLGYGRSSCPSSVSSYRFKSMAQDLIEILDKEGIEAVHAVGHDWGAGFLSRLEFFFPERIIKMALVGTAYLPPGQSFDLDTMNAIPEEKFGYSAYGYLNFFTQHPNAAGLLDNHEWWIHWTA</sequence>
<dbReference type="PANTHER" id="PTHR43329">
    <property type="entry name" value="EPOXIDE HYDROLASE"/>
    <property type="match status" value="1"/>
</dbReference>
<keyword evidence="5" id="KW-1185">Reference proteome</keyword>
<evidence type="ECO:0000313" key="5">
    <source>
        <dbReference type="Proteomes" id="UP001583177"/>
    </source>
</evidence>
<gene>
    <name evidence="4" type="ORF">Daus18300_010889</name>
</gene>
<accession>A0ABR3W9A1</accession>
<dbReference type="SUPFAM" id="SSF53474">
    <property type="entry name" value="alpha/beta-Hydrolases"/>
    <property type="match status" value="1"/>
</dbReference>
<evidence type="ECO:0000256" key="2">
    <source>
        <dbReference type="ARBA" id="ARBA00038334"/>
    </source>
</evidence>
<protein>
    <recommendedName>
        <fullName evidence="3">AB hydrolase-1 domain-containing protein</fullName>
    </recommendedName>
</protein>
<dbReference type="InterPro" id="IPR000073">
    <property type="entry name" value="AB_hydrolase_1"/>
</dbReference>
<dbReference type="Gene3D" id="3.40.50.1820">
    <property type="entry name" value="alpha/beta hydrolase"/>
    <property type="match status" value="1"/>
</dbReference>
<comment type="similarity">
    <text evidence="2">Belongs to the AB hydrolase superfamily. Epoxide hydrolase family.</text>
</comment>
<name>A0ABR3W9A1_9PEZI</name>
<feature type="domain" description="AB hydrolase-1" evidence="3">
    <location>
        <begin position="29"/>
        <end position="168"/>
    </location>
</feature>
<keyword evidence="1" id="KW-0378">Hydrolase</keyword>
<evidence type="ECO:0000313" key="4">
    <source>
        <dbReference type="EMBL" id="KAL1855910.1"/>
    </source>
</evidence>
<evidence type="ECO:0000256" key="1">
    <source>
        <dbReference type="ARBA" id="ARBA00022801"/>
    </source>
</evidence>
<proteinExistence type="inferred from homology"/>
<dbReference type="PRINTS" id="PR00412">
    <property type="entry name" value="EPOXHYDRLASE"/>
</dbReference>
<dbReference type="InterPro" id="IPR029058">
    <property type="entry name" value="AB_hydrolase_fold"/>
</dbReference>
<evidence type="ECO:0000259" key="3">
    <source>
        <dbReference type="Pfam" id="PF00561"/>
    </source>
</evidence>